<evidence type="ECO:0000313" key="1">
    <source>
        <dbReference type="EMBL" id="KRX28399.1"/>
    </source>
</evidence>
<dbReference type="AlphaFoldDB" id="A0A0V0SN47"/>
<sequence>MRQKSYRTRVWNMYTSNASRLPSTENTTTS</sequence>
<dbReference type="Proteomes" id="UP000055048">
    <property type="component" value="Unassembled WGS sequence"/>
</dbReference>
<name>A0A0V0SN47_9BILA</name>
<comment type="caution">
    <text evidence="1">The sequence shown here is derived from an EMBL/GenBank/DDBJ whole genome shotgun (WGS) entry which is preliminary data.</text>
</comment>
<keyword evidence="2" id="KW-1185">Reference proteome</keyword>
<evidence type="ECO:0000313" key="2">
    <source>
        <dbReference type="Proteomes" id="UP000055048"/>
    </source>
</evidence>
<reference evidence="1 2" key="1">
    <citation type="submission" date="2015-01" db="EMBL/GenBank/DDBJ databases">
        <title>Evolution of Trichinella species and genotypes.</title>
        <authorList>
            <person name="Korhonen P.K."/>
            <person name="Edoardo P."/>
            <person name="Giuseppe L.R."/>
            <person name="Gasser R.B."/>
        </authorList>
    </citation>
    <scope>NUCLEOTIDE SEQUENCE [LARGE SCALE GENOMIC DNA]</scope>
    <source>
        <strain evidence="1">ISS417</strain>
    </source>
</reference>
<proteinExistence type="predicted"/>
<dbReference type="EMBL" id="JYDJ01004675">
    <property type="protein sequence ID" value="KRX28399.1"/>
    <property type="molecule type" value="Genomic_DNA"/>
</dbReference>
<protein>
    <submittedName>
        <fullName evidence="1">Uncharacterized protein</fullName>
    </submittedName>
</protein>
<organism evidence="1 2">
    <name type="scientific">Trichinella murrelli</name>
    <dbReference type="NCBI Taxonomy" id="144512"/>
    <lineage>
        <taxon>Eukaryota</taxon>
        <taxon>Metazoa</taxon>
        <taxon>Ecdysozoa</taxon>
        <taxon>Nematoda</taxon>
        <taxon>Enoplea</taxon>
        <taxon>Dorylaimia</taxon>
        <taxon>Trichinellida</taxon>
        <taxon>Trichinellidae</taxon>
        <taxon>Trichinella</taxon>
    </lineage>
</organism>
<gene>
    <name evidence="1" type="ORF">T05_9917</name>
</gene>
<accession>A0A0V0SN47</accession>